<keyword evidence="2" id="KW-1185">Reference proteome</keyword>
<name>A0A0B0P422_GOSAR</name>
<dbReference type="AlphaFoldDB" id="A0A0B0P422"/>
<protein>
    <submittedName>
        <fullName evidence="1">Uncharacterized protein</fullName>
    </submittedName>
</protein>
<dbReference type="Proteomes" id="UP000032142">
    <property type="component" value="Unassembled WGS sequence"/>
</dbReference>
<organism evidence="1 2">
    <name type="scientific">Gossypium arboreum</name>
    <name type="common">Tree cotton</name>
    <name type="synonym">Gossypium nanking</name>
    <dbReference type="NCBI Taxonomy" id="29729"/>
    <lineage>
        <taxon>Eukaryota</taxon>
        <taxon>Viridiplantae</taxon>
        <taxon>Streptophyta</taxon>
        <taxon>Embryophyta</taxon>
        <taxon>Tracheophyta</taxon>
        <taxon>Spermatophyta</taxon>
        <taxon>Magnoliopsida</taxon>
        <taxon>eudicotyledons</taxon>
        <taxon>Gunneridae</taxon>
        <taxon>Pentapetalae</taxon>
        <taxon>rosids</taxon>
        <taxon>malvids</taxon>
        <taxon>Malvales</taxon>
        <taxon>Malvaceae</taxon>
        <taxon>Malvoideae</taxon>
        <taxon>Gossypium</taxon>
    </lineage>
</organism>
<proteinExistence type="predicted"/>
<sequence>MASYDVRCVALLSTTSCIHQSWLSSFSISDTPAKCPSTSAISVSTPTLSTSSRWLWSTSHGLNNPLYSNLSLVSSLWAVLNSMLHRSVSETSTGTFPTLA</sequence>
<gene>
    <name evidence="1" type="ORF">F383_01060</name>
</gene>
<reference evidence="2" key="1">
    <citation type="submission" date="2014-09" db="EMBL/GenBank/DDBJ databases">
        <authorList>
            <person name="Mudge J."/>
            <person name="Ramaraj T."/>
            <person name="Lindquist I.E."/>
            <person name="Bharti A.K."/>
            <person name="Sundararajan A."/>
            <person name="Cameron C.T."/>
            <person name="Woodward J.E."/>
            <person name="May G.D."/>
            <person name="Brubaker C."/>
            <person name="Broadhvest J."/>
            <person name="Wilkins T.A."/>
        </authorList>
    </citation>
    <scope>NUCLEOTIDE SEQUENCE</scope>
    <source>
        <strain evidence="2">cv. AKA8401</strain>
    </source>
</reference>
<evidence type="ECO:0000313" key="1">
    <source>
        <dbReference type="EMBL" id="KHG19775.1"/>
    </source>
</evidence>
<accession>A0A0B0P422</accession>
<evidence type="ECO:0000313" key="2">
    <source>
        <dbReference type="Proteomes" id="UP000032142"/>
    </source>
</evidence>
<dbReference type="EMBL" id="KN413935">
    <property type="protein sequence ID" value="KHG19775.1"/>
    <property type="molecule type" value="Genomic_DNA"/>
</dbReference>